<reference evidence="3 4" key="1">
    <citation type="submission" date="2020-09" db="EMBL/GenBank/DDBJ databases">
        <title>De no assembly of potato wild relative species, Solanum commersonii.</title>
        <authorList>
            <person name="Cho K."/>
        </authorList>
    </citation>
    <scope>NUCLEOTIDE SEQUENCE [LARGE SCALE GENOMIC DNA]</scope>
    <source>
        <strain evidence="3">LZ3.2</strain>
        <tissue evidence="3">Leaf</tissue>
    </source>
</reference>
<keyword evidence="4" id="KW-1185">Reference proteome</keyword>
<dbReference type="AlphaFoldDB" id="A0A9J6AP73"/>
<sequence>MNVNLGAAVSTIVVDEFDRTEWSMKIVFIDEWHKKNQGILRRNKKFRRSYTCKLLNYLLSRIFSYHGLLVVMYYDNKIRHLILNPITGVQVSSLLSNEVDSERGWKKLNYRLPTVCPSPIVKTDAIYWMVDEKHPANDGPVTCCGVYVIVFDIKKREKFHVVSHPGERCDSQILKEKHARMQILEKESVVSFCAITCHVEDLVKMQFWYLEDQYNWSQCSETIIVDDMGVRRFPFTDTMHFNIKVVGTVNGELIISWLWRGVFAYYLRLRTVRKLEFDNMTGSHVLIPNKTSFSFKGQSNISGRGGVINHSLRPGFVNESWDGVIPRECESNPSILRLSGGLKWVEAHEPLHKDIDVNNTCGIGPGMPFANTVLKKDPSIGVIGLVPCAVGGTSITEWAPGGFLYKNMIKRTKAATRGGGKIRALLWFQGESDTKTLEDAKMYKVRLERFFKHVRHDLELPNLTVIQVGIATALGPYMELVREAQREINIGNLKYVDAKGLQIGPDYTHLTTAAQIQLGQMLADAFLHLN</sequence>
<feature type="domain" description="Sialate O-acetylesterase" evidence="2">
    <location>
        <begin position="293"/>
        <end position="527"/>
    </location>
</feature>
<dbReference type="InterPro" id="IPR036514">
    <property type="entry name" value="SGNH_hydro_sf"/>
</dbReference>
<proteinExistence type="predicted"/>
<evidence type="ECO:0000256" key="1">
    <source>
        <dbReference type="ARBA" id="ARBA00022801"/>
    </source>
</evidence>
<dbReference type="Gene3D" id="3.40.50.1110">
    <property type="entry name" value="SGNH hydrolase"/>
    <property type="match status" value="1"/>
</dbReference>
<dbReference type="GO" id="GO:0016787">
    <property type="term" value="F:hydrolase activity"/>
    <property type="evidence" value="ECO:0007669"/>
    <property type="project" value="UniProtKB-KW"/>
</dbReference>
<comment type="caution">
    <text evidence="3">The sequence shown here is derived from an EMBL/GenBank/DDBJ whole genome shotgun (WGS) entry which is preliminary data.</text>
</comment>
<name>A0A9J6AP73_SOLCO</name>
<dbReference type="Pfam" id="PF03629">
    <property type="entry name" value="SASA"/>
    <property type="match status" value="1"/>
</dbReference>
<organism evidence="3 4">
    <name type="scientific">Solanum commersonii</name>
    <name type="common">Commerson's wild potato</name>
    <name type="synonym">Commerson's nightshade</name>
    <dbReference type="NCBI Taxonomy" id="4109"/>
    <lineage>
        <taxon>Eukaryota</taxon>
        <taxon>Viridiplantae</taxon>
        <taxon>Streptophyta</taxon>
        <taxon>Embryophyta</taxon>
        <taxon>Tracheophyta</taxon>
        <taxon>Spermatophyta</taxon>
        <taxon>Magnoliopsida</taxon>
        <taxon>eudicotyledons</taxon>
        <taxon>Gunneridae</taxon>
        <taxon>Pentapetalae</taxon>
        <taxon>asterids</taxon>
        <taxon>lamiids</taxon>
        <taxon>Solanales</taxon>
        <taxon>Solanaceae</taxon>
        <taxon>Solanoideae</taxon>
        <taxon>Solaneae</taxon>
        <taxon>Solanum</taxon>
    </lineage>
</organism>
<dbReference type="SUPFAM" id="SSF52266">
    <property type="entry name" value="SGNH hydrolase"/>
    <property type="match status" value="1"/>
</dbReference>
<dbReference type="PANTHER" id="PTHR31988:SF10">
    <property type="entry name" value="SIALATE O-ACETYLESTERASE DOMAIN-CONTAINING PROTEIN"/>
    <property type="match status" value="1"/>
</dbReference>
<protein>
    <recommendedName>
        <fullName evidence="2">Sialate O-acetylesterase domain-containing protein</fullName>
    </recommendedName>
</protein>
<evidence type="ECO:0000259" key="2">
    <source>
        <dbReference type="Pfam" id="PF03629"/>
    </source>
</evidence>
<dbReference type="EMBL" id="JACXVP010000002">
    <property type="protein sequence ID" value="KAG5625871.1"/>
    <property type="molecule type" value="Genomic_DNA"/>
</dbReference>
<keyword evidence="1" id="KW-0378">Hydrolase</keyword>
<dbReference type="InterPro" id="IPR005181">
    <property type="entry name" value="SASA"/>
</dbReference>
<dbReference type="OrthoDB" id="10277254at2759"/>
<dbReference type="Proteomes" id="UP000824120">
    <property type="component" value="Chromosome 2"/>
</dbReference>
<evidence type="ECO:0000313" key="4">
    <source>
        <dbReference type="Proteomes" id="UP000824120"/>
    </source>
</evidence>
<dbReference type="PANTHER" id="PTHR31988">
    <property type="entry name" value="ESTERASE, PUTATIVE (DUF303)-RELATED"/>
    <property type="match status" value="1"/>
</dbReference>
<accession>A0A9J6AP73</accession>
<dbReference type="InterPro" id="IPR052940">
    <property type="entry name" value="Carb_Esterase_6"/>
</dbReference>
<evidence type="ECO:0000313" key="3">
    <source>
        <dbReference type="EMBL" id="KAG5625871.1"/>
    </source>
</evidence>
<gene>
    <name evidence="3" type="ORF">H5410_011089</name>
</gene>